<protein>
    <submittedName>
        <fullName evidence="1">Uncharacterized protein</fullName>
    </submittedName>
</protein>
<dbReference type="EMBL" id="NBNE01005233">
    <property type="protein sequence ID" value="OWZ03946.1"/>
    <property type="molecule type" value="Genomic_DNA"/>
</dbReference>
<accession>A0A225VE67</accession>
<dbReference type="Proteomes" id="UP000198211">
    <property type="component" value="Unassembled WGS sequence"/>
</dbReference>
<organism evidence="1 2">
    <name type="scientific">Phytophthora megakarya</name>
    <dbReference type="NCBI Taxonomy" id="4795"/>
    <lineage>
        <taxon>Eukaryota</taxon>
        <taxon>Sar</taxon>
        <taxon>Stramenopiles</taxon>
        <taxon>Oomycota</taxon>
        <taxon>Peronosporomycetes</taxon>
        <taxon>Peronosporales</taxon>
        <taxon>Peronosporaceae</taxon>
        <taxon>Phytophthora</taxon>
    </lineage>
</organism>
<sequence>MLLLEDDAAVDERLPYLERRRLNWRHHSQLLLNEGQFRQYYMMSFRSYEKLLRLLAPSLRVDESQSLRRTRGDEPLSPVNKLQMSISWLAGYSFHPVRALAGASKPAFYISNHQIMDAIQAHDELQLHFPTTEYE</sequence>
<dbReference type="OrthoDB" id="124548at2759"/>
<evidence type="ECO:0000313" key="2">
    <source>
        <dbReference type="Proteomes" id="UP000198211"/>
    </source>
</evidence>
<keyword evidence="2" id="KW-1185">Reference proteome</keyword>
<dbReference type="AlphaFoldDB" id="A0A225VE67"/>
<proteinExistence type="predicted"/>
<reference evidence="2" key="1">
    <citation type="submission" date="2017-03" db="EMBL/GenBank/DDBJ databases">
        <title>Phytopthora megakarya and P. palmivora, two closely related causual agents of cacao black pod achieved similar genome size and gene model numbers by different mechanisms.</title>
        <authorList>
            <person name="Ali S."/>
            <person name="Shao J."/>
            <person name="Larry D.J."/>
            <person name="Kronmiller B."/>
            <person name="Shen D."/>
            <person name="Strem M.D."/>
            <person name="Melnick R.L."/>
            <person name="Guiltinan M.J."/>
            <person name="Tyler B.M."/>
            <person name="Meinhardt L.W."/>
            <person name="Bailey B.A."/>
        </authorList>
    </citation>
    <scope>NUCLEOTIDE SEQUENCE [LARGE SCALE GENOMIC DNA]</scope>
    <source>
        <strain evidence="2">zdho120</strain>
    </source>
</reference>
<evidence type="ECO:0000313" key="1">
    <source>
        <dbReference type="EMBL" id="OWZ03946.1"/>
    </source>
</evidence>
<gene>
    <name evidence="1" type="ORF">PHMEG_00024242</name>
</gene>
<comment type="caution">
    <text evidence="1">The sequence shown here is derived from an EMBL/GenBank/DDBJ whole genome shotgun (WGS) entry which is preliminary data.</text>
</comment>
<name>A0A225VE67_9STRA</name>